<evidence type="ECO:0000256" key="2">
    <source>
        <dbReference type="ARBA" id="ARBA00022692"/>
    </source>
</evidence>
<name>A0ABT4IA65_9ACTO</name>
<dbReference type="RefSeq" id="WP_268917820.1">
    <property type="nucleotide sequence ID" value="NZ_JAPTMY010000022.1"/>
</dbReference>
<protein>
    <submittedName>
        <fullName evidence="6">DUF4870 domain-containing protein</fullName>
    </submittedName>
</protein>
<proteinExistence type="predicted"/>
<sequence>MPDDESFRTTDPQAGGYGYLGPSGAPVAQPLPPPPQLIPNGSTPWYVGLIALTMVPGISAIIASLVMIGMGLSQRKDVEPARTNALKAVNWGLTYMLATVVLLAIHFYILSGIQYSTDPLIGTALFLWLLISLFHVIYCPVAGKRAAKGQRVGFCGIPFLRTR</sequence>
<feature type="transmembrane region" description="Helical" evidence="5">
    <location>
        <begin position="88"/>
        <end position="109"/>
    </location>
</feature>
<keyword evidence="3 5" id="KW-1133">Transmembrane helix</keyword>
<keyword evidence="2 5" id="KW-0812">Transmembrane</keyword>
<evidence type="ECO:0000256" key="5">
    <source>
        <dbReference type="SAM" id="Phobius"/>
    </source>
</evidence>
<accession>A0ABT4IA65</accession>
<dbReference type="Pfam" id="PF09685">
    <property type="entry name" value="MamF_MmsF"/>
    <property type="match status" value="1"/>
</dbReference>
<keyword evidence="7" id="KW-1185">Reference proteome</keyword>
<feature type="transmembrane region" description="Helical" evidence="5">
    <location>
        <begin position="121"/>
        <end position="141"/>
    </location>
</feature>
<feature type="transmembrane region" description="Helical" evidence="5">
    <location>
        <begin position="45"/>
        <end position="68"/>
    </location>
</feature>
<gene>
    <name evidence="6" type="ORF">OHJ16_10245</name>
</gene>
<dbReference type="EMBL" id="JAPTMY010000022">
    <property type="protein sequence ID" value="MCZ0858421.1"/>
    <property type="molecule type" value="Genomic_DNA"/>
</dbReference>
<evidence type="ECO:0000313" key="7">
    <source>
        <dbReference type="Proteomes" id="UP001072034"/>
    </source>
</evidence>
<reference evidence="6" key="1">
    <citation type="submission" date="2022-10" db="EMBL/GenBank/DDBJ databases">
        <title>Genome sequence of Actinomyces israelii ATCC 10048.</title>
        <authorList>
            <person name="Watt R.M."/>
            <person name="Tong W.M."/>
        </authorList>
    </citation>
    <scope>NUCLEOTIDE SEQUENCE</scope>
    <source>
        <strain evidence="6">ATCC 10048</strain>
    </source>
</reference>
<evidence type="ECO:0000256" key="4">
    <source>
        <dbReference type="ARBA" id="ARBA00023136"/>
    </source>
</evidence>
<evidence type="ECO:0000256" key="1">
    <source>
        <dbReference type="ARBA" id="ARBA00004141"/>
    </source>
</evidence>
<comment type="subcellular location">
    <subcellularLocation>
        <location evidence="1">Membrane</location>
        <topology evidence="1">Multi-pass membrane protein</topology>
    </subcellularLocation>
</comment>
<evidence type="ECO:0000313" key="6">
    <source>
        <dbReference type="EMBL" id="MCZ0858421.1"/>
    </source>
</evidence>
<keyword evidence="4 5" id="KW-0472">Membrane</keyword>
<evidence type="ECO:0000256" key="3">
    <source>
        <dbReference type="ARBA" id="ARBA00022989"/>
    </source>
</evidence>
<organism evidence="6 7">
    <name type="scientific">Actinomyces israelii</name>
    <dbReference type="NCBI Taxonomy" id="1659"/>
    <lineage>
        <taxon>Bacteria</taxon>
        <taxon>Bacillati</taxon>
        <taxon>Actinomycetota</taxon>
        <taxon>Actinomycetes</taxon>
        <taxon>Actinomycetales</taxon>
        <taxon>Actinomycetaceae</taxon>
        <taxon>Actinomyces</taxon>
    </lineage>
</organism>
<comment type="caution">
    <text evidence="6">The sequence shown here is derived from an EMBL/GenBank/DDBJ whole genome shotgun (WGS) entry which is preliminary data.</text>
</comment>
<dbReference type="Proteomes" id="UP001072034">
    <property type="component" value="Unassembled WGS sequence"/>
</dbReference>
<dbReference type="InterPro" id="IPR019109">
    <property type="entry name" value="MamF_MmsF"/>
</dbReference>